<evidence type="ECO:0000313" key="3">
    <source>
        <dbReference type="Proteomes" id="UP000245166"/>
    </source>
</evidence>
<dbReference type="AlphaFoldDB" id="A0A2U1ZWS7"/>
<reference evidence="2 3" key="1">
    <citation type="submission" date="2018-03" db="EMBL/GenBank/DDBJ databases">
        <title>Genome assembly of novel Miniimonas species PCH200.</title>
        <authorList>
            <person name="Thakur V."/>
            <person name="Kumar V."/>
            <person name="Singh D."/>
        </authorList>
    </citation>
    <scope>NUCLEOTIDE SEQUENCE [LARGE SCALE GENOMIC DNA]</scope>
    <source>
        <strain evidence="2 3">PCH200</strain>
    </source>
</reference>
<dbReference type="Proteomes" id="UP000245166">
    <property type="component" value="Unassembled WGS sequence"/>
</dbReference>
<dbReference type="InterPro" id="IPR012312">
    <property type="entry name" value="Hemerythrin-like"/>
</dbReference>
<feature type="domain" description="Hemerythrin-like" evidence="1">
    <location>
        <begin position="14"/>
        <end position="140"/>
    </location>
</feature>
<comment type="caution">
    <text evidence="2">The sequence shown here is derived from an EMBL/GenBank/DDBJ whole genome shotgun (WGS) entry which is preliminary data.</text>
</comment>
<dbReference type="Gene3D" id="1.20.120.520">
    <property type="entry name" value="nmb1532 protein domain like"/>
    <property type="match status" value="1"/>
</dbReference>
<dbReference type="Pfam" id="PF01814">
    <property type="entry name" value="Hemerythrin"/>
    <property type="match status" value="1"/>
</dbReference>
<organism evidence="2 3">
    <name type="scientific">Serinibacter arcticus</name>
    <dbReference type="NCBI Taxonomy" id="1655435"/>
    <lineage>
        <taxon>Bacteria</taxon>
        <taxon>Bacillati</taxon>
        <taxon>Actinomycetota</taxon>
        <taxon>Actinomycetes</taxon>
        <taxon>Micrococcales</taxon>
        <taxon>Beutenbergiaceae</taxon>
        <taxon>Serinibacter</taxon>
    </lineage>
</organism>
<evidence type="ECO:0000259" key="1">
    <source>
        <dbReference type="Pfam" id="PF01814"/>
    </source>
</evidence>
<sequence length="168" mass="17990">MSAVPRSRSAALAAELRAVHARLRRAVDLARAAIDGGNPVALASTDLQVYCTGFCLALAEHHVAEDEHLFPAILGAHRDLADLVTDLQRDHSMLAHLIRGFDGALTAGGDEDTLSHHLDGIEAVMLTHFAYEEKRLLPLLTAEPADSAVALDPPTRLLGSLALDTTYE</sequence>
<evidence type="ECO:0000313" key="2">
    <source>
        <dbReference type="EMBL" id="PWD51372.1"/>
    </source>
</evidence>
<proteinExistence type="predicted"/>
<name>A0A2U1ZWS7_9MICO</name>
<dbReference type="CDD" id="cd12108">
    <property type="entry name" value="Hr-like"/>
    <property type="match status" value="1"/>
</dbReference>
<dbReference type="RefSeq" id="WP_109229753.1">
    <property type="nucleotide sequence ID" value="NZ_PYHR01000002.1"/>
</dbReference>
<accession>A0A2U1ZWS7</accession>
<keyword evidence="3" id="KW-1185">Reference proteome</keyword>
<protein>
    <submittedName>
        <fullName evidence="2">Cation-binding protein</fullName>
    </submittedName>
</protein>
<dbReference type="OrthoDB" id="8225825at2"/>
<dbReference type="EMBL" id="PYHR01000002">
    <property type="protein sequence ID" value="PWD51372.1"/>
    <property type="molecule type" value="Genomic_DNA"/>
</dbReference>
<gene>
    <name evidence="2" type="ORF">C8046_12580</name>
</gene>